<gene>
    <name evidence="2" type="ORF">MNOR_LOCUS15927</name>
</gene>
<feature type="domain" description="Apple" evidence="1">
    <location>
        <begin position="89"/>
        <end position="147"/>
    </location>
</feature>
<dbReference type="CDD" id="cd00037">
    <property type="entry name" value="CLECT"/>
    <property type="match status" value="1"/>
</dbReference>
<dbReference type="AlphaFoldDB" id="A0AAV2QRH3"/>
<dbReference type="Gene3D" id="3.50.4.10">
    <property type="entry name" value="Hepatocyte Growth Factor"/>
    <property type="match status" value="1"/>
</dbReference>
<dbReference type="InterPro" id="IPR003609">
    <property type="entry name" value="Pan_app"/>
</dbReference>
<evidence type="ECO:0000313" key="3">
    <source>
        <dbReference type="Proteomes" id="UP001497623"/>
    </source>
</evidence>
<evidence type="ECO:0000313" key="2">
    <source>
        <dbReference type="EMBL" id="CAL4097187.1"/>
    </source>
</evidence>
<organism evidence="2 3">
    <name type="scientific">Meganyctiphanes norvegica</name>
    <name type="common">Northern krill</name>
    <name type="synonym">Thysanopoda norvegica</name>
    <dbReference type="NCBI Taxonomy" id="48144"/>
    <lineage>
        <taxon>Eukaryota</taxon>
        <taxon>Metazoa</taxon>
        <taxon>Ecdysozoa</taxon>
        <taxon>Arthropoda</taxon>
        <taxon>Crustacea</taxon>
        <taxon>Multicrustacea</taxon>
        <taxon>Malacostraca</taxon>
        <taxon>Eumalacostraca</taxon>
        <taxon>Eucarida</taxon>
        <taxon>Euphausiacea</taxon>
        <taxon>Euphausiidae</taxon>
        <taxon>Meganyctiphanes</taxon>
    </lineage>
</organism>
<reference evidence="2 3" key="1">
    <citation type="submission" date="2024-05" db="EMBL/GenBank/DDBJ databases">
        <authorList>
            <person name="Wallberg A."/>
        </authorList>
    </citation>
    <scope>NUCLEOTIDE SEQUENCE [LARGE SCALE GENOMIC DNA]</scope>
</reference>
<name>A0AAV2QRH3_MEGNR</name>
<keyword evidence="3" id="KW-1185">Reference proteome</keyword>
<dbReference type="InterPro" id="IPR016187">
    <property type="entry name" value="CTDL_fold"/>
</dbReference>
<evidence type="ECO:0000259" key="1">
    <source>
        <dbReference type="Pfam" id="PF00024"/>
    </source>
</evidence>
<comment type="caution">
    <text evidence="2">The sequence shown here is derived from an EMBL/GenBank/DDBJ whole genome shotgun (WGS) entry which is preliminary data.</text>
</comment>
<dbReference type="SUPFAM" id="SSF57414">
    <property type="entry name" value="Hairpin loop containing domain-like"/>
    <property type="match status" value="1"/>
</dbReference>
<sequence length="163" mass="17979">CTHKLRYICEPVDARCVGGVNIGDQCLTFSLEKQNWDEAKSECVSNSGKLASLADPDAVLAYAIGKYGSDSFWAGGYDIGNEDKAWSAIRNACIRGNNYKIFHGLTIDVCKEKCLDELGVNCQSIDYEPPSQTCYISKARSNSADYTEPCYDGLQEAEYTEIL</sequence>
<proteinExistence type="predicted"/>
<dbReference type="EMBL" id="CAXKWB010010201">
    <property type="protein sequence ID" value="CAL4097187.1"/>
    <property type="molecule type" value="Genomic_DNA"/>
</dbReference>
<feature type="non-terminal residue" evidence="2">
    <location>
        <position position="163"/>
    </location>
</feature>
<dbReference type="Proteomes" id="UP001497623">
    <property type="component" value="Unassembled WGS sequence"/>
</dbReference>
<dbReference type="SUPFAM" id="SSF56436">
    <property type="entry name" value="C-type lectin-like"/>
    <property type="match status" value="1"/>
</dbReference>
<protein>
    <recommendedName>
        <fullName evidence="1">Apple domain-containing protein</fullName>
    </recommendedName>
</protein>
<dbReference type="Pfam" id="PF00024">
    <property type="entry name" value="PAN_1"/>
    <property type="match status" value="1"/>
</dbReference>
<feature type="non-terminal residue" evidence="2">
    <location>
        <position position="1"/>
    </location>
</feature>
<accession>A0AAV2QRH3</accession>